<comment type="pathway">
    <text evidence="3 12">Cofactor biosynthesis; riboflavin biosynthesis; 5-amino-6-(D-ribitylamino)uracil from GTP: step 3/4.</text>
</comment>
<dbReference type="InterPro" id="IPR002734">
    <property type="entry name" value="RibDG_C"/>
</dbReference>
<accession>A0A2T4JHP7</accession>
<dbReference type="GO" id="GO:0008835">
    <property type="term" value="F:diaminohydroxyphosphoribosylaminopyrimidine deaminase activity"/>
    <property type="evidence" value="ECO:0007669"/>
    <property type="project" value="UniProtKB-EC"/>
</dbReference>
<gene>
    <name evidence="17" type="primary">ribD</name>
    <name evidence="17" type="ORF">C5F46_09595</name>
</gene>
<feature type="binding site" evidence="14">
    <location>
        <position position="198"/>
    </location>
    <ligand>
        <name>NADP(+)</name>
        <dbReference type="ChEBI" id="CHEBI:58349"/>
    </ligand>
</feature>
<sequence>MTETDRRFMALALALAQRGLGNVWPNPAVGCVIVQGGRIVGRGFTQPGGRPHAEPVALAQAGATARGATAYVTLEPCAHHGKTPPCAEALVAAGVARVVTALTDPDPRVSGRGHAILRAAGVVVTEGVMAAEAEAQQIGFLSRLRLGRPMLTLKLATSFDGRIATATGESRWITGPEARRRVHGLRACHDAVLVGGGTARADDPLLTVRGLGAVRQPVRIVASRRLDLPRAALAASIPEAPLWLMHGPAAPAEALDWWHNRGARTFEVAESGAGLAPLALLSVLGQAGLTRVFCEGGGQLAASLLAADMVQDMVGFTAGLALGADAQAGVGPLGLTRLADATRFQLVSVQTVGTDLMHRWRRI</sequence>
<evidence type="ECO:0000256" key="5">
    <source>
        <dbReference type="ARBA" id="ARBA00007417"/>
    </source>
</evidence>
<dbReference type="PROSITE" id="PS51747">
    <property type="entry name" value="CYT_DCMP_DEAMINASES_2"/>
    <property type="match status" value="1"/>
</dbReference>
<evidence type="ECO:0000256" key="14">
    <source>
        <dbReference type="PIRSR" id="PIRSR006769-2"/>
    </source>
</evidence>
<dbReference type="InterPro" id="IPR002125">
    <property type="entry name" value="CMP_dCMP_dom"/>
</dbReference>
<comment type="similarity">
    <text evidence="5 12">In the C-terminal section; belongs to the HTP reductase family.</text>
</comment>
<dbReference type="Gene3D" id="3.40.140.10">
    <property type="entry name" value="Cytidine Deaminase, domain 2"/>
    <property type="match status" value="1"/>
</dbReference>
<dbReference type="Pfam" id="PF01872">
    <property type="entry name" value="RibD_C"/>
    <property type="match status" value="1"/>
</dbReference>
<dbReference type="InterPro" id="IPR011549">
    <property type="entry name" value="RibD_C"/>
</dbReference>
<feature type="binding site" evidence="14">
    <location>
        <position position="156"/>
    </location>
    <ligand>
        <name>NADP(+)</name>
        <dbReference type="ChEBI" id="CHEBI:58349"/>
    </ligand>
</feature>
<dbReference type="AlphaFoldDB" id="A0A2T4JHP7"/>
<keyword evidence="18" id="KW-1185">Reference proteome</keyword>
<dbReference type="PANTHER" id="PTHR38011:SF7">
    <property type="entry name" value="2,5-DIAMINO-6-RIBOSYLAMINO-4(3H)-PYRIMIDINONE 5'-PHOSPHATE REDUCTASE"/>
    <property type="match status" value="1"/>
</dbReference>
<feature type="binding site" evidence="14">
    <location>
        <position position="186"/>
    </location>
    <ligand>
        <name>substrate</name>
    </ligand>
</feature>
<keyword evidence="10 12" id="KW-0560">Oxidoreductase</keyword>
<dbReference type="GO" id="GO:0050661">
    <property type="term" value="F:NADP binding"/>
    <property type="evidence" value="ECO:0007669"/>
    <property type="project" value="InterPro"/>
</dbReference>
<keyword evidence="11" id="KW-0511">Multifunctional enzyme</keyword>
<dbReference type="Gene3D" id="3.40.430.10">
    <property type="entry name" value="Dihydrofolate Reductase, subunit A"/>
    <property type="match status" value="1"/>
</dbReference>
<dbReference type="NCBIfam" id="TIGR00326">
    <property type="entry name" value="eubact_ribD"/>
    <property type="match status" value="1"/>
</dbReference>
<comment type="similarity">
    <text evidence="4 12">In the N-terminal section; belongs to the cytidine and deoxycytidylate deaminase family.</text>
</comment>
<evidence type="ECO:0000259" key="16">
    <source>
        <dbReference type="PROSITE" id="PS51747"/>
    </source>
</evidence>
<feature type="binding site" evidence="14">
    <location>
        <position position="206"/>
    </location>
    <ligand>
        <name>substrate</name>
    </ligand>
</feature>
<comment type="catalytic activity">
    <reaction evidence="12">
        <text>2,5-diamino-6-hydroxy-4-(5-phosphoribosylamino)-pyrimidine + H2O + H(+) = 5-amino-6-(5-phospho-D-ribosylamino)uracil + NH4(+)</text>
        <dbReference type="Rhea" id="RHEA:21868"/>
        <dbReference type="ChEBI" id="CHEBI:15377"/>
        <dbReference type="ChEBI" id="CHEBI:15378"/>
        <dbReference type="ChEBI" id="CHEBI:28938"/>
        <dbReference type="ChEBI" id="CHEBI:58453"/>
        <dbReference type="ChEBI" id="CHEBI:58614"/>
        <dbReference type="EC" id="3.5.4.26"/>
    </reaction>
</comment>
<keyword evidence="12" id="KW-0378">Hydrolase</keyword>
<feature type="binding site" evidence="14">
    <location>
        <position position="202"/>
    </location>
    <ligand>
        <name>NADP(+)</name>
        <dbReference type="ChEBI" id="CHEBI:58349"/>
    </ligand>
</feature>
<dbReference type="UniPathway" id="UPA00275">
    <property type="reaction ID" value="UER00401"/>
</dbReference>
<keyword evidence="9 12" id="KW-0521">NADP</keyword>
<dbReference type="InterPro" id="IPR050765">
    <property type="entry name" value="Riboflavin_Biosynth_HTPR"/>
</dbReference>
<dbReference type="GO" id="GO:0008270">
    <property type="term" value="F:zinc ion binding"/>
    <property type="evidence" value="ECO:0007669"/>
    <property type="project" value="InterPro"/>
</dbReference>
<dbReference type="EC" id="1.1.1.193" evidence="12"/>
<evidence type="ECO:0000256" key="1">
    <source>
        <dbReference type="ARBA" id="ARBA00002151"/>
    </source>
</evidence>
<feature type="binding site" evidence="14">
    <location>
        <position position="172"/>
    </location>
    <ligand>
        <name>NADP(+)</name>
        <dbReference type="ChEBI" id="CHEBI:58349"/>
    </ligand>
</feature>
<keyword evidence="6 12" id="KW-0686">Riboflavin biosynthesis</keyword>
<comment type="catalytic activity">
    <reaction evidence="12">
        <text>5-amino-6-(5-phospho-D-ribitylamino)uracil + NADP(+) = 5-amino-6-(5-phospho-D-ribosylamino)uracil + NADPH + H(+)</text>
        <dbReference type="Rhea" id="RHEA:17845"/>
        <dbReference type="ChEBI" id="CHEBI:15378"/>
        <dbReference type="ChEBI" id="CHEBI:57783"/>
        <dbReference type="ChEBI" id="CHEBI:58349"/>
        <dbReference type="ChEBI" id="CHEBI:58421"/>
        <dbReference type="ChEBI" id="CHEBI:58453"/>
        <dbReference type="EC" id="1.1.1.193"/>
    </reaction>
</comment>
<keyword evidence="7 12" id="KW-0479">Metal-binding</keyword>
<evidence type="ECO:0000256" key="4">
    <source>
        <dbReference type="ARBA" id="ARBA00005259"/>
    </source>
</evidence>
<comment type="caution">
    <text evidence="17">The sequence shown here is derived from an EMBL/GenBank/DDBJ whole genome shotgun (WGS) entry which is preliminary data.</text>
</comment>
<evidence type="ECO:0000256" key="7">
    <source>
        <dbReference type="ARBA" id="ARBA00022723"/>
    </source>
</evidence>
<evidence type="ECO:0000256" key="8">
    <source>
        <dbReference type="ARBA" id="ARBA00022833"/>
    </source>
</evidence>
<dbReference type="NCBIfam" id="TIGR00227">
    <property type="entry name" value="ribD_Cterm"/>
    <property type="match status" value="1"/>
</dbReference>
<dbReference type="CDD" id="cd01284">
    <property type="entry name" value="Riboflavin_deaminase-reductase"/>
    <property type="match status" value="1"/>
</dbReference>
<evidence type="ECO:0000256" key="12">
    <source>
        <dbReference type="PIRNR" id="PIRNR006769"/>
    </source>
</evidence>
<comment type="pathway">
    <text evidence="2 12">Cofactor biosynthesis; riboflavin biosynthesis; 5-amino-6-(D-ribitylamino)uracil from GTP: step 2/4.</text>
</comment>
<dbReference type="InterPro" id="IPR016193">
    <property type="entry name" value="Cytidine_deaminase-like"/>
</dbReference>
<evidence type="ECO:0000256" key="2">
    <source>
        <dbReference type="ARBA" id="ARBA00004882"/>
    </source>
</evidence>
<dbReference type="InterPro" id="IPR004794">
    <property type="entry name" value="Eubact_RibD"/>
</dbReference>
<dbReference type="EC" id="3.5.4.26" evidence="12"/>
<feature type="binding site" evidence="15">
    <location>
        <position position="52"/>
    </location>
    <ligand>
        <name>Zn(2+)</name>
        <dbReference type="ChEBI" id="CHEBI:29105"/>
        <note>catalytic</note>
    </ligand>
</feature>
<comment type="function">
    <text evidence="1 12">Converts 2,5-diamino-6-(ribosylamino)-4(3h)-pyrimidinone 5'-phosphate into 5-amino-6-(ribosylamino)-2,4(1h,3h)-pyrimidinedione 5'-phosphate.</text>
</comment>
<dbReference type="GO" id="GO:0009231">
    <property type="term" value="P:riboflavin biosynthetic process"/>
    <property type="evidence" value="ECO:0007669"/>
    <property type="project" value="UniProtKB-UniPathway"/>
</dbReference>
<dbReference type="PANTHER" id="PTHR38011">
    <property type="entry name" value="DIHYDROFOLATE REDUCTASE FAMILY PROTEIN (AFU_ORTHOLOGUE AFUA_8G06820)"/>
    <property type="match status" value="1"/>
</dbReference>
<comment type="cofactor">
    <cofactor evidence="12 15">
        <name>Zn(2+)</name>
        <dbReference type="ChEBI" id="CHEBI:29105"/>
    </cofactor>
    <text evidence="12 15">Binds 1 zinc ion.</text>
</comment>
<feature type="binding site" evidence="15">
    <location>
        <position position="86"/>
    </location>
    <ligand>
        <name>Zn(2+)</name>
        <dbReference type="ChEBI" id="CHEBI:29105"/>
        <note>catalytic</note>
    </ligand>
</feature>
<feature type="domain" description="CMP/dCMP-type deaminase" evidence="16">
    <location>
        <begin position="3"/>
        <end position="124"/>
    </location>
</feature>
<keyword evidence="8 12" id="KW-0862">Zinc</keyword>
<evidence type="ECO:0000313" key="18">
    <source>
        <dbReference type="Proteomes" id="UP000241899"/>
    </source>
</evidence>
<feature type="binding site" evidence="14">
    <location>
        <position position="170"/>
    </location>
    <ligand>
        <name>substrate</name>
    </ligand>
</feature>
<dbReference type="SUPFAM" id="SSF53927">
    <property type="entry name" value="Cytidine deaminase-like"/>
    <property type="match status" value="1"/>
</dbReference>
<feature type="binding site" evidence="15">
    <location>
        <position position="77"/>
    </location>
    <ligand>
        <name>Zn(2+)</name>
        <dbReference type="ChEBI" id="CHEBI:29105"/>
        <note>catalytic</note>
    </ligand>
</feature>
<protein>
    <recommendedName>
        <fullName evidence="12">Riboflavin biosynthesis protein RibD</fullName>
    </recommendedName>
    <domain>
        <recommendedName>
            <fullName evidence="12">Diaminohydroxyphosphoribosylaminopyrimidine deaminase</fullName>
            <shortName evidence="12">DRAP deaminase</shortName>
            <ecNumber evidence="12">3.5.4.26</ecNumber>
        </recommendedName>
        <alternativeName>
            <fullName evidence="12">Riboflavin-specific deaminase</fullName>
        </alternativeName>
    </domain>
    <domain>
        <recommendedName>
            <fullName evidence="12">5-amino-6-(5-phosphoribosylamino)uracil reductase</fullName>
            <ecNumber evidence="12">1.1.1.193</ecNumber>
        </recommendedName>
        <alternativeName>
            <fullName evidence="12">HTP reductase</fullName>
        </alternativeName>
    </domain>
</protein>
<proteinExistence type="inferred from homology"/>
<dbReference type="Proteomes" id="UP000241899">
    <property type="component" value="Unassembled WGS sequence"/>
</dbReference>
<dbReference type="RefSeq" id="WP_107325141.1">
    <property type="nucleotide sequence ID" value="NZ_NHSP01000050.1"/>
</dbReference>
<name>A0A2T4JHP7_9RHOB</name>
<evidence type="ECO:0000256" key="15">
    <source>
        <dbReference type="PIRSR" id="PIRSR006769-3"/>
    </source>
</evidence>
<evidence type="ECO:0000256" key="10">
    <source>
        <dbReference type="ARBA" id="ARBA00023002"/>
    </source>
</evidence>
<evidence type="ECO:0000313" key="17">
    <source>
        <dbReference type="EMBL" id="PTE17363.1"/>
    </source>
</evidence>
<dbReference type="OrthoDB" id="9800865at2"/>
<reference evidence="17 18" key="1">
    <citation type="submission" date="2018-03" db="EMBL/GenBank/DDBJ databases">
        <title>Rhodobacter veldkampii.</title>
        <authorList>
            <person name="Meyer T.E."/>
            <person name="Miller S."/>
            <person name="Lodha T."/>
            <person name="Gandham S."/>
            <person name="Chintalapati S."/>
            <person name="Chintalapati V.R."/>
        </authorList>
    </citation>
    <scope>NUCLEOTIDE SEQUENCE [LARGE SCALE GENOMIC DNA]</scope>
    <source>
        <strain evidence="17 18">DSM 11550</strain>
    </source>
</reference>
<feature type="binding site" evidence="14">
    <location>
        <begin position="297"/>
        <end position="303"/>
    </location>
    <ligand>
        <name>NADP(+)</name>
        <dbReference type="ChEBI" id="CHEBI:58349"/>
    </ligand>
</feature>
<dbReference type="Pfam" id="PF00383">
    <property type="entry name" value="dCMP_cyt_deam_1"/>
    <property type="match status" value="1"/>
</dbReference>
<dbReference type="PROSITE" id="PS00903">
    <property type="entry name" value="CYT_DCMP_DEAMINASES_1"/>
    <property type="match status" value="1"/>
</dbReference>
<feature type="binding site" evidence="14">
    <location>
        <position position="209"/>
    </location>
    <ligand>
        <name>substrate</name>
    </ligand>
</feature>
<evidence type="ECO:0000256" key="9">
    <source>
        <dbReference type="ARBA" id="ARBA00022857"/>
    </source>
</evidence>
<evidence type="ECO:0000256" key="11">
    <source>
        <dbReference type="ARBA" id="ARBA00023268"/>
    </source>
</evidence>
<dbReference type="GO" id="GO:0008703">
    <property type="term" value="F:5-amino-6-(5-phosphoribosylamino)uracil reductase activity"/>
    <property type="evidence" value="ECO:0007669"/>
    <property type="project" value="UniProtKB-EC"/>
</dbReference>
<dbReference type="InterPro" id="IPR016192">
    <property type="entry name" value="APOBEC/CMP_deaminase_Zn-bd"/>
</dbReference>
<dbReference type="PIRSF" id="PIRSF006769">
    <property type="entry name" value="RibD"/>
    <property type="match status" value="1"/>
</dbReference>
<feature type="binding site" evidence="14">
    <location>
        <position position="295"/>
    </location>
    <ligand>
        <name>substrate</name>
    </ligand>
</feature>
<dbReference type="EMBL" id="PZKF01000019">
    <property type="protein sequence ID" value="PTE17363.1"/>
    <property type="molecule type" value="Genomic_DNA"/>
</dbReference>
<feature type="active site" description="Proton donor" evidence="13">
    <location>
        <position position="54"/>
    </location>
</feature>
<evidence type="ECO:0000256" key="13">
    <source>
        <dbReference type="PIRSR" id="PIRSR006769-1"/>
    </source>
</evidence>
<dbReference type="InterPro" id="IPR024072">
    <property type="entry name" value="DHFR-like_dom_sf"/>
</dbReference>
<dbReference type="SUPFAM" id="SSF53597">
    <property type="entry name" value="Dihydrofolate reductase-like"/>
    <property type="match status" value="1"/>
</dbReference>
<organism evidence="17 18">
    <name type="scientific">Phaeovulum veldkampii DSM 11550</name>
    <dbReference type="NCBI Taxonomy" id="1185920"/>
    <lineage>
        <taxon>Bacteria</taxon>
        <taxon>Pseudomonadati</taxon>
        <taxon>Pseudomonadota</taxon>
        <taxon>Alphaproteobacteria</taxon>
        <taxon>Rhodobacterales</taxon>
        <taxon>Paracoccaceae</taxon>
        <taxon>Phaeovulum</taxon>
    </lineage>
</organism>
<evidence type="ECO:0000256" key="6">
    <source>
        <dbReference type="ARBA" id="ARBA00022619"/>
    </source>
</evidence>
<evidence type="ECO:0000256" key="3">
    <source>
        <dbReference type="ARBA" id="ARBA00004910"/>
    </source>
</evidence>